<reference evidence="3" key="1">
    <citation type="submission" date="2016-10" db="EMBL/GenBank/DDBJ databases">
        <authorList>
            <person name="Varghese N."/>
            <person name="Submissions S."/>
        </authorList>
    </citation>
    <scope>NUCLEOTIDE SEQUENCE [LARGE SCALE GENOMIC DNA]</scope>
    <source>
        <strain evidence="3">ATCC 35263</strain>
    </source>
</reference>
<dbReference type="InterPro" id="IPR004843">
    <property type="entry name" value="Calcineurin-like_PHP"/>
</dbReference>
<dbReference type="OrthoDB" id="5243860at2"/>
<sequence>MRTLVVSDLHLGAASGFDLALRDPYREALAAAVAEVDRVVLLGDLLELRELPARAALARARPLLRTLAQAAREHATFVLVPGNHDHALVRPLVERERLAGRTLAAEGLRLPATDASPLAAALAEVLAPAAVELAYPGLRLRSDVYATHGHYLDAHLSVPKIESLAAALVARTRGRGWRPLSADEHERALGPLYALLGELPELAPTRALVSGGRLSRTVWLAANDQRRTALGRARKVALLGGVKATLALLRRAGIHGFEAALDGNALRRAGLRAMGQVVRSLSIEASHVIFGHTHRAGPLHGDERGEWQLPGGVKLWNSGCWIAEPALASSNGLGGYAPGFALIVAERGDPQLVRLVNS</sequence>
<dbReference type="AlphaFoldDB" id="A0A1H6FNW8"/>
<evidence type="ECO:0000313" key="2">
    <source>
        <dbReference type="EMBL" id="SEH12609.1"/>
    </source>
</evidence>
<dbReference type="RefSeq" id="WP_093117017.1">
    <property type="nucleotide sequence ID" value="NZ_FNWJ01000001.1"/>
</dbReference>
<dbReference type="SUPFAM" id="SSF56300">
    <property type="entry name" value="Metallo-dependent phosphatases"/>
    <property type="match status" value="1"/>
</dbReference>
<proteinExistence type="predicted"/>
<name>A0A1H6FNW8_THEAL</name>
<dbReference type="Gene3D" id="3.60.21.10">
    <property type="match status" value="1"/>
</dbReference>
<dbReference type="STRING" id="29539.SAMN02745716_1148"/>
<evidence type="ECO:0000259" key="1">
    <source>
        <dbReference type="Pfam" id="PF00149"/>
    </source>
</evidence>
<dbReference type="Pfam" id="PF00149">
    <property type="entry name" value="Metallophos"/>
    <property type="match status" value="1"/>
</dbReference>
<gene>
    <name evidence="2" type="ORF">SAMN02745716_1148</name>
</gene>
<dbReference type="InterPro" id="IPR029052">
    <property type="entry name" value="Metallo-depent_PP-like"/>
</dbReference>
<evidence type="ECO:0000313" key="3">
    <source>
        <dbReference type="Proteomes" id="UP000222056"/>
    </source>
</evidence>
<organism evidence="2 3">
    <name type="scientific">Thermoleophilum album</name>
    <dbReference type="NCBI Taxonomy" id="29539"/>
    <lineage>
        <taxon>Bacteria</taxon>
        <taxon>Bacillati</taxon>
        <taxon>Actinomycetota</taxon>
        <taxon>Thermoleophilia</taxon>
        <taxon>Thermoleophilales</taxon>
        <taxon>Thermoleophilaceae</taxon>
        <taxon>Thermoleophilum</taxon>
    </lineage>
</organism>
<accession>A0A1H6FNW8</accession>
<dbReference type="Proteomes" id="UP000222056">
    <property type="component" value="Unassembled WGS sequence"/>
</dbReference>
<feature type="domain" description="Calcineurin-like phosphoesterase" evidence="1">
    <location>
        <begin position="1"/>
        <end position="91"/>
    </location>
</feature>
<protein>
    <submittedName>
        <fullName evidence="2">Putative phosphoesterase</fullName>
    </submittedName>
</protein>
<dbReference type="EMBL" id="FNWJ01000001">
    <property type="protein sequence ID" value="SEH12609.1"/>
    <property type="molecule type" value="Genomic_DNA"/>
</dbReference>
<keyword evidence="3" id="KW-1185">Reference proteome</keyword>
<dbReference type="GO" id="GO:0016787">
    <property type="term" value="F:hydrolase activity"/>
    <property type="evidence" value="ECO:0007669"/>
    <property type="project" value="InterPro"/>
</dbReference>